<dbReference type="SUPFAM" id="SSF53098">
    <property type="entry name" value="Ribonuclease H-like"/>
    <property type="match status" value="1"/>
</dbReference>
<dbReference type="PANTHER" id="PTHR47515:SF1">
    <property type="entry name" value="BLR2054 PROTEIN"/>
    <property type="match status" value="1"/>
</dbReference>
<evidence type="ECO:0000259" key="1">
    <source>
        <dbReference type="PROSITE" id="PS50994"/>
    </source>
</evidence>
<reference key="1">
    <citation type="submission" date="2017-08" db="EMBL/GenBank/DDBJ databases">
        <title>A dynamic microbial community with high functional redundancy inhabits the cold, oxic subseafloor aquifer.</title>
        <authorList>
            <person name="Tully B.J."/>
            <person name="Wheat C.G."/>
            <person name="Glazer B.T."/>
            <person name="Huber J.A."/>
        </authorList>
    </citation>
    <scope>NUCLEOTIDE SEQUENCE [LARGE SCALE GENOMIC DNA]</scope>
</reference>
<gene>
    <name evidence="2" type="ORF">COB13_10010</name>
</gene>
<feature type="domain" description="Integrase catalytic" evidence="1">
    <location>
        <begin position="53"/>
        <end position="187"/>
    </location>
</feature>
<dbReference type="InterPro" id="IPR036397">
    <property type="entry name" value="RNaseH_sf"/>
</dbReference>
<evidence type="ECO:0000313" key="2">
    <source>
        <dbReference type="EMBL" id="PCJ00346.1"/>
    </source>
</evidence>
<dbReference type="InterPro" id="IPR012337">
    <property type="entry name" value="RNaseH-like_sf"/>
</dbReference>
<protein>
    <recommendedName>
        <fullName evidence="1">Integrase catalytic domain-containing protein</fullName>
    </recommendedName>
</protein>
<dbReference type="PROSITE" id="PS50994">
    <property type="entry name" value="INTEGRASE"/>
    <property type="match status" value="1"/>
</dbReference>
<accession>A0A2A4Z1A6</accession>
<dbReference type="PANTHER" id="PTHR47515">
    <property type="entry name" value="LOW CALCIUM RESPONSE LOCUS PROTEIN T"/>
    <property type="match status" value="1"/>
</dbReference>
<comment type="caution">
    <text evidence="2">The sequence shown here is derived from an EMBL/GenBank/DDBJ whole genome shotgun (WGS) entry which is preliminary data.</text>
</comment>
<dbReference type="GO" id="GO:0015074">
    <property type="term" value="P:DNA integration"/>
    <property type="evidence" value="ECO:0007669"/>
    <property type="project" value="InterPro"/>
</dbReference>
<dbReference type="Pfam" id="PF13276">
    <property type="entry name" value="HTH_21"/>
    <property type="match status" value="1"/>
</dbReference>
<dbReference type="EMBL" id="NVUS01000012">
    <property type="protein sequence ID" value="PCJ00346.1"/>
    <property type="molecule type" value="Genomic_DNA"/>
</dbReference>
<sequence length="187" mass="21782">MRELSFERKRFGYRRLHVLLTREGRQINHKKLWRIYKEEGLSVRKRAVGTRTSIVLPSRANERWSLDFVSDSFMGGRRFRMLCIIDDYSREYLALVPDTSIGGERLARELDKLIDCRGKPNTIVSDNGTEMTSNAILRWQQDSSINWHYIALASPCKMGLLRALMASYVMNVSMRHCLKIYIMSAVC</sequence>
<dbReference type="Pfam" id="PF00665">
    <property type="entry name" value="rve"/>
    <property type="match status" value="1"/>
</dbReference>
<dbReference type="AlphaFoldDB" id="A0A2A4Z1A6"/>
<organism evidence="2">
    <name type="scientific">OCS116 cluster bacterium</name>
    <dbReference type="NCBI Taxonomy" id="2030921"/>
    <lineage>
        <taxon>Bacteria</taxon>
        <taxon>Pseudomonadati</taxon>
        <taxon>Pseudomonadota</taxon>
        <taxon>Alphaproteobacteria</taxon>
        <taxon>OCS116 cluster</taxon>
    </lineage>
</organism>
<dbReference type="Gene3D" id="3.30.420.10">
    <property type="entry name" value="Ribonuclease H-like superfamily/Ribonuclease H"/>
    <property type="match status" value="1"/>
</dbReference>
<dbReference type="GO" id="GO:0003676">
    <property type="term" value="F:nucleic acid binding"/>
    <property type="evidence" value="ECO:0007669"/>
    <property type="project" value="InterPro"/>
</dbReference>
<dbReference type="InterPro" id="IPR025948">
    <property type="entry name" value="HTH-like_dom"/>
</dbReference>
<dbReference type="InterPro" id="IPR001584">
    <property type="entry name" value="Integrase_cat-core"/>
</dbReference>
<proteinExistence type="predicted"/>
<name>A0A2A4Z1A6_9PROT</name>
<reference evidence="2" key="2">
    <citation type="journal article" date="2018" name="ISME J.">
        <title>A dynamic microbial community with high functional redundancy inhabits the cold, oxic subseafloor aquifer.</title>
        <authorList>
            <person name="Tully B.J."/>
            <person name="Wheat C.G."/>
            <person name="Glazer B.T."/>
            <person name="Huber J.A."/>
        </authorList>
    </citation>
    <scope>NUCLEOTIDE SEQUENCE</scope>
    <source>
        <strain evidence="2">NORP83</strain>
    </source>
</reference>